<sequence length="105" mass="11738">MHGRRTHPYDAGTKVRSGIYRHGHTFSWTAGDDLVAVQRGRIANADRRAVILHDPLPRTPALVGRHPVIAWLRPHGLPWHDPEALAAVADRWLAEQREHAGRVAA</sequence>
<protein>
    <submittedName>
        <fullName evidence="1">Uncharacterized protein</fullName>
    </submittedName>
</protein>
<evidence type="ECO:0000313" key="2">
    <source>
        <dbReference type="Proteomes" id="UP001500653"/>
    </source>
</evidence>
<reference evidence="1 2" key="1">
    <citation type="journal article" date="2019" name="Int. J. Syst. Evol. Microbiol.">
        <title>The Global Catalogue of Microorganisms (GCM) 10K type strain sequencing project: providing services to taxonomists for standard genome sequencing and annotation.</title>
        <authorList>
            <consortium name="The Broad Institute Genomics Platform"/>
            <consortium name="The Broad Institute Genome Sequencing Center for Infectious Disease"/>
            <person name="Wu L."/>
            <person name="Ma J."/>
        </authorList>
    </citation>
    <scope>NUCLEOTIDE SEQUENCE [LARGE SCALE GENOMIC DNA]</scope>
    <source>
        <strain evidence="1 2">JCM 13023</strain>
    </source>
</reference>
<dbReference type="Proteomes" id="UP001500653">
    <property type="component" value="Unassembled WGS sequence"/>
</dbReference>
<dbReference type="EMBL" id="BAAALN010000005">
    <property type="protein sequence ID" value="GAA1236442.1"/>
    <property type="molecule type" value="Genomic_DNA"/>
</dbReference>
<accession>A0ABN1W9L0</accession>
<gene>
    <name evidence="1" type="ORF">GCM10009676_20830</name>
</gene>
<comment type="caution">
    <text evidence="1">The sequence shown here is derived from an EMBL/GenBank/DDBJ whole genome shotgun (WGS) entry which is preliminary data.</text>
</comment>
<name>A0ABN1W9L0_9PSEU</name>
<proteinExistence type="predicted"/>
<dbReference type="RefSeq" id="WP_253863207.1">
    <property type="nucleotide sequence ID" value="NZ_BAAALN010000005.1"/>
</dbReference>
<organism evidence="1 2">
    <name type="scientific">Prauserella halophila</name>
    <dbReference type="NCBI Taxonomy" id="185641"/>
    <lineage>
        <taxon>Bacteria</taxon>
        <taxon>Bacillati</taxon>
        <taxon>Actinomycetota</taxon>
        <taxon>Actinomycetes</taxon>
        <taxon>Pseudonocardiales</taxon>
        <taxon>Pseudonocardiaceae</taxon>
        <taxon>Prauserella</taxon>
    </lineage>
</organism>
<keyword evidence="2" id="KW-1185">Reference proteome</keyword>
<evidence type="ECO:0000313" key="1">
    <source>
        <dbReference type="EMBL" id="GAA1236442.1"/>
    </source>
</evidence>